<dbReference type="NCBIfam" id="TIGR01933">
    <property type="entry name" value="hflK"/>
    <property type="match status" value="1"/>
</dbReference>
<evidence type="ECO:0000313" key="10">
    <source>
        <dbReference type="EMBL" id="MZR32070.1"/>
    </source>
</evidence>
<keyword evidence="7" id="KW-0175">Coiled coil</keyword>
<evidence type="ECO:0000259" key="9">
    <source>
        <dbReference type="SMART" id="SM00244"/>
    </source>
</evidence>
<dbReference type="Gene3D" id="3.30.479.30">
    <property type="entry name" value="Band 7 domain"/>
    <property type="match status" value="1"/>
</dbReference>
<evidence type="ECO:0000313" key="11">
    <source>
        <dbReference type="Proteomes" id="UP000476030"/>
    </source>
</evidence>
<comment type="function">
    <text evidence="6">HflC and HflK could encode or regulate a protease.</text>
</comment>
<keyword evidence="4 6" id="KW-1133">Transmembrane helix</keyword>
<comment type="subcellular location">
    <subcellularLocation>
        <location evidence="1">Membrane</location>
        <topology evidence="1">Single-pass membrane protein</topology>
    </subcellularLocation>
</comment>
<evidence type="ECO:0000256" key="1">
    <source>
        <dbReference type="ARBA" id="ARBA00004167"/>
    </source>
</evidence>
<dbReference type="Pfam" id="PF01145">
    <property type="entry name" value="Band_7"/>
    <property type="match status" value="1"/>
</dbReference>
<keyword evidence="11" id="KW-1185">Reference proteome</keyword>
<feature type="region of interest" description="Disordered" evidence="8">
    <location>
        <begin position="1"/>
        <end position="35"/>
    </location>
</feature>
<sequence>MPWSNQGGNDGGWQGGGGNRGPWGQGPSGQQPPNLEDIIKKGQDRLKDIIPGGGGGRIGLIILILVILVAWLISGFYKVETTEQGVVLRFGKWSETTQPGLNYHLPYPIETVLTPEVTKVNSVEIGFRPTRGGGSTPVEAESLMLTGDENIVDVGFTVLWRINDAGKYLFNVDQPELTIKAVAESAMREVIGRTDLTAAITEGRLLVETEVLKRLQQVLDEYSAGVSILQVQLKNAEPPSQVIAAFRDVQAAEADKERAQNEALSYSNDIIPRARGQAEMIRQEAEGYKQRVIAEAEGEAARFLSIYNEYAKAPYVTRQRIYLETLQEVFAGKNKVIIDGGKDGTQGVVPYLPLNELQKGATNK</sequence>
<feature type="domain" description="Band 7" evidence="9">
    <location>
        <begin position="74"/>
        <end position="250"/>
    </location>
</feature>
<evidence type="ECO:0000256" key="5">
    <source>
        <dbReference type="ARBA" id="ARBA00023136"/>
    </source>
</evidence>
<dbReference type="CDD" id="cd03404">
    <property type="entry name" value="SPFH_HflK"/>
    <property type="match status" value="1"/>
</dbReference>
<evidence type="ECO:0000256" key="6">
    <source>
        <dbReference type="RuleBase" id="RU364113"/>
    </source>
</evidence>
<reference evidence="10 11" key="1">
    <citation type="submission" date="2019-12" db="EMBL/GenBank/DDBJ databases">
        <title>Snethiella sp. nov. sp. isolated from sea sand.</title>
        <authorList>
            <person name="Kim J."/>
            <person name="Jeong S.E."/>
            <person name="Jung H.S."/>
            <person name="Jeon C.O."/>
        </authorList>
    </citation>
    <scope>NUCLEOTIDE SEQUENCE [LARGE SCALE GENOMIC DNA]</scope>
    <source>
        <strain evidence="10 11">DP05</strain>
    </source>
</reference>
<feature type="compositionally biased region" description="Gly residues" evidence="8">
    <location>
        <begin position="8"/>
        <end position="27"/>
    </location>
</feature>
<evidence type="ECO:0000256" key="8">
    <source>
        <dbReference type="SAM" id="MobiDB-lite"/>
    </source>
</evidence>
<organism evidence="10 11">
    <name type="scientific">Sneathiella litorea</name>
    <dbReference type="NCBI Taxonomy" id="2606216"/>
    <lineage>
        <taxon>Bacteria</taxon>
        <taxon>Pseudomonadati</taxon>
        <taxon>Pseudomonadota</taxon>
        <taxon>Alphaproteobacteria</taxon>
        <taxon>Sneathiellales</taxon>
        <taxon>Sneathiellaceae</taxon>
        <taxon>Sneathiella</taxon>
    </lineage>
</organism>
<dbReference type="InterPro" id="IPR020980">
    <property type="entry name" value="Membrane_HflK_N"/>
</dbReference>
<keyword evidence="10" id="KW-0378">Hydrolase</keyword>
<comment type="subunit">
    <text evidence="6">HflC and HflK may interact to form a multimeric complex.</text>
</comment>
<dbReference type="InterPro" id="IPR001107">
    <property type="entry name" value="Band_7"/>
</dbReference>
<proteinExistence type="inferred from homology"/>
<dbReference type="SMART" id="SM00244">
    <property type="entry name" value="PHB"/>
    <property type="match status" value="1"/>
</dbReference>
<protein>
    <recommendedName>
        <fullName evidence="6">Protein HflK</fullName>
    </recommendedName>
</protein>
<comment type="similarity">
    <text evidence="2 6">Belongs to the band 7/mec-2 family. HflK subfamily.</text>
</comment>
<dbReference type="EMBL" id="WTUW01000009">
    <property type="protein sequence ID" value="MZR32070.1"/>
    <property type="molecule type" value="Genomic_DNA"/>
</dbReference>
<dbReference type="SUPFAM" id="SSF117892">
    <property type="entry name" value="Band 7/SPFH domain"/>
    <property type="match status" value="1"/>
</dbReference>
<feature type="coiled-coil region" evidence="7">
    <location>
        <begin position="242"/>
        <end position="269"/>
    </location>
</feature>
<feature type="transmembrane region" description="Helical" evidence="6">
    <location>
        <begin position="58"/>
        <end position="77"/>
    </location>
</feature>
<evidence type="ECO:0000256" key="2">
    <source>
        <dbReference type="ARBA" id="ARBA00006971"/>
    </source>
</evidence>
<keyword evidence="5 6" id="KW-0472">Membrane</keyword>
<evidence type="ECO:0000256" key="4">
    <source>
        <dbReference type="ARBA" id="ARBA00022989"/>
    </source>
</evidence>
<evidence type="ECO:0000256" key="3">
    <source>
        <dbReference type="ARBA" id="ARBA00022692"/>
    </source>
</evidence>
<dbReference type="RefSeq" id="WP_161316645.1">
    <property type="nucleotide sequence ID" value="NZ_WTUW01000009.1"/>
</dbReference>
<accession>A0A6L8WCC3</accession>
<dbReference type="Pfam" id="PF12221">
    <property type="entry name" value="HflK_N"/>
    <property type="match status" value="1"/>
</dbReference>
<dbReference type="Proteomes" id="UP000476030">
    <property type="component" value="Unassembled WGS sequence"/>
</dbReference>
<gene>
    <name evidence="10" type="primary">hflK</name>
    <name evidence="10" type="ORF">GQE98_15635</name>
</gene>
<dbReference type="GO" id="GO:0016020">
    <property type="term" value="C:membrane"/>
    <property type="evidence" value="ECO:0007669"/>
    <property type="project" value="UniProtKB-SubCell"/>
</dbReference>
<dbReference type="PANTHER" id="PTHR43327:SF2">
    <property type="entry name" value="MODULATOR OF FTSH PROTEASE HFLK"/>
    <property type="match status" value="1"/>
</dbReference>
<dbReference type="InterPro" id="IPR050710">
    <property type="entry name" value="Band7/mec-2_domain"/>
</dbReference>
<name>A0A6L8WCC3_9PROT</name>
<dbReference type="GO" id="GO:0008233">
    <property type="term" value="F:peptidase activity"/>
    <property type="evidence" value="ECO:0007669"/>
    <property type="project" value="UniProtKB-KW"/>
</dbReference>
<keyword evidence="10" id="KW-0645">Protease</keyword>
<dbReference type="InterPro" id="IPR036013">
    <property type="entry name" value="Band_7/SPFH_dom_sf"/>
</dbReference>
<dbReference type="InterPro" id="IPR010201">
    <property type="entry name" value="HflK"/>
</dbReference>
<keyword evidence="3 6" id="KW-0812">Transmembrane</keyword>
<dbReference type="GO" id="GO:0006508">
    <property type="term" value="P:proteolysis"/>
    <property type="evidence" value="ECO:0007669"/>
    <property type="project" value="UniProtKB-KW"/>
</dbReference>
<dbReference type="PANTHER" id="PTHR43327">
    <property type="entry name" value="STOMATIN-LIKE PROTEIN 2, MITOCHONDRIAL"/>
    <property type="match status" value="1"/>
</dbReference>
<evidence type="ECO:0000256" key="7">
    <source>
        <dbReference type="SAM" id="Coils"/>
    </source>
</evidence>
<comment type="caution">
    <text evidence="10">The sequence shown here is derived from an EMBL/GenBank/DDBJ whole genome shotgun (WGS) entry which is preliminary data.</text>
</comment>
<dbReference type="AlphaFoldDB" id="A0A6L8WCC3"/>